<dbReference type="AlphaFoldDB" id="B4IJD0"/>
<sequence>MTHKYTLAHASNDDPSTSARDPSQKIDGNLQFASCNCVASRSPIEESFGASSWTGQNVLKYAQTAERRGKRLAVLTWPRPDQARADLARPSSTKSWHSHCSCKLQTANPS</sequence>
<evidence type="ECO:0000256" key="1">
    <source>
        <dbReference type="SAM" id="MobiDB-lite"/>
    </source>
</evidence>
<proteinExistence type="predicted"/>
<feature type="region of interest" description="Disordered" evidence="1">
    <location>
        <begin position="1"/>
        <end position="25"/>
    </location>
</feature>
<name>B4IJD0_DROSE</name>
<dbReference type="Proteomes" id="UP000001292">
    <property type="component" value="Unassembled WGS sequence"/>
</dbReference>
<dbReference type="HOGENOM" id="CLU_2173619_0_0_1"/>
<keyword evidence="3" id="KW-1185">Reference proteome</keyword>
<dbReference type="EMBL" id="CH480848">
    <property type="protein sequence ID" value="EDW51121.1"/>
    <property type="molecule type" value="Genomic_DNA"/>
</dbReference>
<dbReference type="OMA" id="KSWHSHC"/>
<accession>B4IJD0</accession>
<gene>
    <name evidence="2" type="primary">Dsec\GM17764</name>
    <name evidence="2" type="ORF">Dsec_GM17764</name>
</gene>
<protein>
    <submittedName>
        <fullName evidence="2">GM17764</fullName>
    </submittedName>
</protein>
<evidence type="ECO:0000313" key="2">
    <source>
        <dbReference type="EMBL" id="EDW51121.1"/>
    </source>
</evidence>
<evidence type="ECO:0000313" key="3">
    <source>
        <dbReference type="Proteomes" id="UP000001292"/>
    </source>
</evidence>
<organism evidence="3">
    <name type="scientific">Drosophila sechellia</name>
    <name type="common">Fruit fly</name>
    <dbReference type="NCBI Taxonomy" id="7238"/>
    <lineage>
        <taxon>Eukaryota</taxon>
        <taxon>Metazoa</taxon>
        <taxon>Ecdysozoa</taxon>
        <taxon>Arthropoda</taxon>
        <taxon>Hexapoda</taxon>
        <taxon>Insecta</taxon>
        <taxon>Pterygota</taxon>
        <taxon>Neoptera</taxon>
        <taxon>Endopterygota</taxon>
        <taxon>Diptera</taxon>
        <taxon>Brachycera</taxon>
        <taxon>Muscomorpha</taxon>
        <taxon>Ephydroidea</taxon>
        <taxon>Drosophilidae</taxon>
        <taxon>Drosophila</taxon>
        <taxon>Sophophora</taxon>
    </lineage>
</organism>
<reference evidence="2 3" key="1">
    <citation type="journal article" date="2007" name="Nature">
        <title>Evolution of genes and genomes on the Drosophila phylogeny.</title>
        <authorList>
            <consortium name="Drosophila 12 Genomes Consortium"/>
            <person name="Clark A.G."/>
            <person name="Eisen M.B."/>
            <person name="Smith D.R."/>
            <person name="Bergman C.M."/>
            <person name="Oliver B."/>
            <person name="Markow T.A."/>
            <person name="Kaufman T.C."/>
            <person name="Kellis M."/>
            <person name="Gelbart W."/>
            <person name="Iyer V.N."/>
            <person name="Pollard D.A."/>
            <person name="Sackton T.B."/>
            <person name="Larracuente A.M."/>
            <person name="Singh N.D."/>
            <person name="Abad J.P."/>
            <person name="Abt D.N."/>
            <person name="Adryan B."/>
            <person name="Aguade M."/>
            <person name="Akashi H."/>
            <person name="Anderson W.W."/>
            <person name="Aquadro C.F."/>
            <person name="Ardell D.H."/>
            <person name="Arguello R."/>
            <person name="Artieri C.G."/>
            <person name="Barbash D.A."/>
            <person name="Barker D."/>
            <person name="Barsanti P."/>
            <person name="Batterham P."/>
            <person name="Batzoglou S."/>
            <person name="Begun D."/>
            <person name="Bhutkar A."/>
            <person name="Blanco E."/>
            <person name="Bosak S.A."/>
            <person name="Bradley R.K."/>
            <person name="Brand A.D."/>
            <person name="Brent M.R."/>
            <person name="Brooks A.N."/>
            <person name="Brown R.H."/>
            <person name="Butlin R.K."/>
            <person name="Caggese C."/>
            <person name="Calvi B.R."/>
            <person name="Bernardo de Carvalho A."/>
            <person name="Caspi A."/>
            <person name="Castrezana S."/>
            <person name="Celniker S.E."/>
            <person name="Chang J.L."/>
            <person name="Chapple C."/>
            <person name="Chatterji S."/>
            <person name="Chinwalla A."/>
            <person name="Civetta A."/>
            <person name="Clifton S.W."/>
            <person name="Comeron J.M."/>
            <person name="Costello J.C."/>
            <person name="Coyne J.A."/>
            <person name="Daub J."/>
            <person name="David R.G."/>
            <person name="Delcher A.L."/>
            <person name="Delehaunty K."/>
            <person name="Do C.B."/>
            <person name="Ebling H."/>
            <person name="Edwards K."/>
            <person name="Eickbush T."/>
            <person name="Evans J.D."/>
            <person name="Filipski A."/>
            <person name="Findeiss S."/>
            <person name="Freyhult E."/>
            <person name="Fulton L."/>
            <person name="Fulton R."/>
            <person name="Garcia A.C."/>
            <person name="Gardiner A."/>
            <person name="Garfield D.A."/>
            <person name="Garvin B.E."/>
            <person name="Gibson G."/>
            <person name="Gilbert D."/>
            <person name="Gnerre S."/>
            <person name="Godfrey J."/>
            <person name="Good R."/>
            <person name="Gotea V."/>
            <person name="Gravely B."/>
            <person name="Greenberg A.J."/>
            <person name="Griffiths-Jones S."/>
            <person name="Gross S."/>
            <person name="Guigo R."/>
            <person name="Gustafson E.A."/>
            <person name="Haerty W."/>
            <person name="Hahn M.W."/>
            <person name="Halligan D.L."/>
            <person name="Halpern A.L."/>
            <person name="Halter G.M."/>
            <person name="Han M.V."/>
            <person name="Heger A."/>
            <person name="Hillier L."/>
            <person name="Hinrichs A.S."/>
            <person name="Holmes I."/>
            <person name="Hoskins R.A."/>
            <person name="Hubisz M.J."/>
            <person name="Hultmark D."/>
            <person name="Huntley M.A."/>
            <person name="Jaffe D.B."/>
            <person name="Jagadeeshan S."/>
            <person name="Jeck W.R."/>
            <person name="Johnson J."/>
            <person name="Jones C.D."/>
            <person name="Jordan W.C."/>
            <person name="Karpen G.H."/>
            <person name="Kataoka E."/>
            <person name="Keightley P.D."/>
            <person name="Kheradpour P."/>
            <person name="Kirkness E.F."/>
            <person name="Koerich L.B."/>
            <person name="Kristiansen K."/>
            <person name="Kudrna D."/>
            <person name="Kulathinal R.J."/>
            <person name="Kumar S."/>
            <person name="Kwok R."/>
            <person name="Lander E."/>
            <person name="Langley C.H."/>
            <person name="Lapoint R."/>
            <person name="Lazzaro B.P."/>
            <person name="Lee S.J."/>
            <person name="Levesque L."/>
            <person name="Li R."/>
            <person name="Lin C.F."/>
            <person name="Lin M.F."/>
            <person name="Lindblad-Toh K."/>
            <person name="Llopart A."/>
            <person name="Long M."/>
            <person name="Low L."/>
            <person name="Lozovsky E."/>
            <person name="Lu J."/>
            <person name="Luo M."/>
            <person name="Machado C.A."/>
            <person name="Makalowski W."/>
            <person name="Marzo M."/>
            <person name="Matsuda M."/>
            <person name="Matzkin L."/>
            <person name="McAllister B."/>
            <person name="McBride C.S."/>
            <person name="McKernan B."/>
            <person name="McKernan K."/>
            <person name="Mendez-Lago M."/>
            <person name="Minx P."/>
            <person name="Mollenhauer M.U."/>
            <person name="Montooth K."/>
            <person name="Mount S.M."/>
            <person name="Mu X."/>
            <person name="Myers E."/>
            <person name="Negre B."/>
            <person name="Newfeld S."/>
            <person name="Nielsen R."/>
            <person name="Noor M.A."/>
            <person name="O'Grady P."/>
            <person name="Pachter L."/>
            <person name="Papaceit M."/>
            <person name="Parisi M.J."/>
            <person name="Parisi M."/>
            <person name="Parts L."/>
            <person name="Pedersen J.S."/>
            <person name="Pesole G."/>
            <person name="Phillippy A.M."/>
            <person name="Ponting C.P."/>
            <person name="Pop M."/>
            <person name="Porcelli D."/>
            <person name="Powell J.R."/>
            <person name="Prohaska S."/>
            <person name="Pruitt K."/>
            <person name="Puig M."/>
            <person name="Quesneville H."/>
            <person name="Ram K.R."/>
            <person name="Rand D."/>
            <person name="Rasmussen M.D."/>
            <person name="Reed L.K."/>
            <person name="Reenan R."/>
            <person name="Reily A."/>
            <person name="Remington K.A."/>
            <person name="Rieger T.T."/>
            <person name="Ritchie M.G."/>
            <person name="Robin C."/>
            <person name="Rogers Y.H."/>
            <person name="Rohde C."/>
            <person name="Rozas J."/>
            <person name="Rubenfield M.J."/>
            <person name="Ruiz A."/>
            <person name="Russo S."/>
            <person name="Salzberg S.L."/>
            <person name="Sanchez-Gracia A."/>
            <person name="Saranga D.J."/>
            <person name="Sato H."/>
            <person name="Schaeffer S.W."/>
            <person name="Schatz M.C."/>
            <person name="Schlenke T."/>
            <person name="Schwartz R."/>
            <person name="Segarra C."/>
            <person name="Singh R.S."/>
            <person name="Sirot L."/>
            <person name="Sirota M."/>
            <person name="Sisneros N.B."/>
            <person name="Smith C.D."/>
            <person name="Smith T.F."/>
            <person name="Spieth J."/>
            <person name="Stage D.E."/>
            <person name="Stark A."/>
            <person name="Stephan W."/>
            <person name="Strausberg R.L."/>
            <person name="Strempel S."/>
            <person name="Sturgill D."/>
            <person name="Sutton G."/>
            <person name="Sutton G.G."/>
            <person name="Tao W."/>
            <person name="Teichmann S."/>
            <person name="Tobari Y.N."/>
            <person name="Tomimura Y."/>
            <person name="Tsolas J.M."/>
            <person name="Valente V.L."/>
            <person name="Venter E."/>
            <person name="Venter J.C."/>
            <person name="Vicario S."/>
            <person name="Vieira F.G."/>
            <person name="Vilella A.J."/>
            <person name="Villasante A."/>
            <person name="Walenz B."/>
            <person name="Wang J."/>
            <person name="Wasserman M."/>
            <person name="Watts T."/>
            <person name="Wilson D."/>
            <person name="Wilson R.K."/>
            <person name="Wing R.A."/>
            <person name="Wolfner M.F."/>
            <person name="Wong A."/>
            <person name="Wong G.K."/>
            <person name="Wu C.I."/>
            <person name="Wu G."/>
            <person name="Yamamoto D."/>
            <person name="Yang H.P."/>
            <person name="Yang S.P."/>
            <person name="Yorke J.A."/>
            <person name="Yoshida K."/>
            <person name="Zdobnov E."/>
            <person name="Zhang P."/>
            <person name="Zhang Y."/>
            <person name="Zimin A.V."/>
            <person name="Baldwin J."/>
            <person name="Abdouelleil A."/>
            <person name="Abdulkadir J."/>
            <person name="Abebe A."/>
            <person name="Abera B."/>
            <person name="Abreu J."/>
            <person name="Acer S.C."/>
            <person name="Aftuck L."/>
            <person name="Alexander A."/>
            <person name="An P."/>
            <person name="Anderson E."/>
            <person name="Anderson S."/>
            <person name="Arachi H."/>
            <person name="Azer M."/>
            <person name="Bachantsang P."/>
            <person name="Barry A."/>
            <person name="Bayul T."/>
            <person name="Berlin A."/>
            <person name="Bessette D."/>
            <person name="Bloom T."/>
            <person name="Blye J."/>
            <person name="Boguslavskiy L."/>
            <person name="Bonnet C."/>
            <person name="Boukhgalter B."/>
            <person name="Bourzgui I."/>
            <person name="Brown A."/>
            <person name="Cahill P."/>
            <person name="Channer S."/>
            <person name="Cheshatsang Y."/>
            <person name="Chuda L."/>
            <person name="Citroen M."/>
            <person name="Collymore A."/>
            <person name="Cooke P."/>
            <person name="Costello M."/>
            <person name="D'Aco K."/>
            <person name="Daza R."/>
            <person name="De Haan G."/>
            <person name="DeGray S."/>
            <person name="DeMaso C."/>
            <person name="Dhargay N."/>
            <person name="Dooley K."/>
            <person name="Dooley E."/>
            <person name="Doricent M."/>
            <person name="Dorje P."/>
            <person name="Dorjee K."/>
            <person name="Dupes A."/>
            <person name="Elong R."/>
            <person name="Falk J."/>
            <person name="Farina A."/>
            <person name="Faro S."/>
            <person name="Ferguson D."/>
            <person name="Fisher S."/>
            <person name="Foley C.D."/>
            <person name="Franke A."/>
            <person name="Friedrich D."/>
            <person name="Gadbois L."/>
            <person name="Gearin G."/>
            <person name="Gearin C.R."/>
            <person name="Giannoukos G."/>
            <person name="Goode T."/>
            <person name="Graham J."/>
            <person name="Grandbois E."/>
            <person name="Grewal S."/>
            <person name="Gyaltsen K."/>
            <person name="Hafez N."/>
            <person name="Hagos B."/>
            <person name="Hall J."/>
            <person name="Henson C."/>
            <person name="Hollinger A."/>
            <person name="Honan T."/>
            <person name="Huard M.D."/>
            <person name="Hughes L."/>
            <person name="Hurhula B."/>
            <person name="Husby M.E."/>
            <person name="Kamat A."/>
            <person name="Kanga B."/>
            <person name="Kashin S."/>
            <person name="Khazanovich D."/>
            <person name="Kisner P."/>
            <person name="Lance K."/>
            <person name="Lara M."/>
            <person name="Lee W."/>
            <person name="Lennon N."/>
            <person name="Letendre F."/>
            <person name="LeVine R."/>
            <person name="Lipovsky A."/>
            <person name="Liu X."/>
            <person name="Liu J."/>
            <person name="Liu S."/>
            <person name="Lokyitsang T."/>
            <person name="Lokyitsang Y."/>
            <person name="Lubonja R."/>
            <person name="Lui A."/>
            <person name="MacDonald P."/>
            <person name="Magnisalis V."/>
            <person name="Maru K."/>
            <person name="Matthews C."/>
            <person name="McCusker W."/>
            <person name="McDonough S."/>
            <person name="Mehta T."/>
            <person name="Meldrim J."/>
            <person name="Meneus L."/>
            <person name="Mihai O."/>
            <person name="Mihalev A."/>
            <person name="Mihova T."/>
            <person name="Mittelman R."/>
            <person name="Mlenga V."/>
            <person name="Montmayeur A."/>
            <person name="Mulrain L."/>
            <person name="Navidi A."/>
            <person name="Naylor J."/>
            <person name="Negash T."/>
            <person name="Nguyen T."/>
            <person name="Nguyen N."/>
            <person name="Nicol R."/>
            <person name="Norbu C."/>
            <person name="Norbu N."/>
            <person name="Novod N."/>
            <person name="O'Neill B."/>
            <person name="Osman S."/>
            <person name="Markiewicz E."/>
            <person name="Oyono O.L."/>
            <person name="Patti C."/>
            <person name="Phunkhang P."/>
            <person name="Pierre F."/>
            <person name="Priest M."/>
            <person name="Raghuraman S."/>
            <person name="Rege F."/>
            <person name="Reyes R."/>
            <person name="Rise C."/>
            <person name="Rogov P."/>
            <person name="Ross K."/>
            <person name="Ryan E."/>
            <person name="Settipalli S."/>
            <person name="Shea T."/>
            <person name="Sherpa N."/>
            <person name="Shi L."/>
            <person name="Shih D."/>
            <person name="Sparrow T."/>
            <person name="Spaulding J."/>
            <person name="Stalker J."/>
            <person name="Stange-Thomann N."/>
            <person name="Stavropoulos S."/>
            <person name="Stone C."/>
            <person name="Strader C."/>
            <person name="Tesfaye S."/>
            <person name="Thomson T."/>
            <person name="Thoulutsang Y."/>
            <person name="Thoulutsang D."/>
            <person name="Topham K."/>
            <person name="Topping I."/>
            <person name="Tsamla T."/>
            <person name="Vassiliev H."/>
            <person name="Vo A."/>
            <person name="Wangchuk T."/>
            <person name="Wangdi T."/>
            <person name="Weiand M."/>
            <person name="Wilkinson J."/>
            <person name="Wilson A."/>
            <person name="Yadav S."/>
            <person name="Young G."/>
            <person name="Yu Q."/>
            <person name="Zembek L."/>
            <person name="Zhong D."/>
            <person name="Zimmer A."/>
            <person name="Zwirko Z."/>
            <person name="Jaffe D.B."/>
            <person name="Alvarez P."/>
            <person name="Brockman W."/>
            <person name="Butler J."/>
            <person name="Chin C."/>
            <person name="Gnerre S."/>
            <person name="Grabherr M."/>
            <person name="Kleber M."/>
            <person name="Mauceli E."/>
            <person name="MacCallum I."/>
        </authorList>
    </citation>
    <scope>NUCLEOTIDE SEQUENCE [LARGE SCALE GENOMIC DNA]</scope>
    <source>
        <strain evidence="3">Rob3c / Tucson 14021-0248.25</strain>
    </source>
</reference>